<feature type="region of interest" description="Disordered" evidence="1">
    <location>
        <begin position="420"/>
        <end position="450"/>
    </location>
</feature>
<dbReference type="PANTHER" id="PTHR11081:SF70">
    <property type="entry name" value="FLAP ENDONUCLEASE GEN HOMOLOG 1"/>
    <property type="match status" value="1"/>
</dbReference>
<name>A0ABD2QC23_9PLAT</name>
<dbReference type="Proteomes" id="UP001626550">
    <property type="component" value="Unassembled WGS sequence"/>
</dbReference>
<evidence type="ECO:0000313" key="3">
    <source>
        <dbReference type="EMBL" id="KAL3317059.1"/>
    </source>
</evidence>
<dbReference type="PRINTS" id="PR00853">
    <property type="entry name" value="XPGRADSUPER"/>
</dbReference>
<dbReference type="InterPro" id="IPR036279">
    <property type="entry name" value="5-3_exonuclease_C_sf"/>
</dbReference>
<sequence length="563" mass="64588">FEPINSPCACDRWNCPDSQTSNDAEPKKFNTDQQHATSQSETDYICQNLQRGGLVIVRRNAVSSRAAAETCCELLDCLGVPYVQAPGEAESLCALMNNKDIVDACISNDGDSFLYGAKKVLRNFSTSVDKKACTVDTFETNVIHEKLNLSRKKLVLFALMRGCDYLQGGVKGFGKLSSIELVASLTNDEVDLLYCTLQSGEKDNIAYFVQKNKLWQRFFAGLKQCPVQEIFEEYLENEAFNRDFLPKRKDLVWRRPNMLKLMDFCRIYLDWSPDYILHHVLPLISRWDMRRLRFWICPVEYEYKKLVPMPDPERNVTCFYDEVKPHLRLEPLKVVKKRVVKFIPSYEIRWKLVPADMWTMDLKSEAKENVIIEYGLKPLDPYLFCVPKTEFEVAYPELMKELKDADLRLLSEKLDKMNIGSKKVKKGPTGNELNEAEPARNPGPKDADLESLSKNLDNMKICSMNPKKAETGEVSQGKSKQAESPRSPAFICVKELVKKPVNEFLKKAFNFNNSICYDDEQEISFFSSSLELSKDADSFFDTPVTKQRPLLERINCDLVVETT</sequence>
<dbReference type="SUPFAM" id="SSF47807">
    <property type="entry name" value="5' to 3' exonuclease, C-terminal subdomain"/>
    <property type="match status" value="1"/>
</dbReference>
<gene>
    <name evidence="3" type="primary">GEN1</name>
    <name evidence="3" type="ORF">Ciccas_004286</name>
</gene>
<dbReference type="InterPro" id="IPR029060">
    <property type="entry name" value="PIN-like_dom_sf"/>
</dbReference>
<dbReference type="SUPFAM" id="SSF88723">
    <property type="entry name" value="PIN domain-like"/>
    <property type="match status" value="1"/>
</dbReference>
<dbReference type="SMART" id="SM00484">
    <property type="entry name" value="XPGI"/>
    <property type="match status" value="1"/>
</dbReference>
<proteinExistence type="predicted"/>
<dbReference type="Gene3D" id="3.40.50.1010">
    <property type="entry name" value="5'-nuclease"/>
    <property type="match status" value="1"/>
</dbReference>
<keyword evidence="3" id="KW-0378">Hydrolase</keyword>
<feature type="domain" description="XPG-I" evidence="2">
    <location>
        <begin position="76"/>
        <end position="149"/>
    </location>
</feature>
<protein>
    <submittedName>
        <fullName evidence="3">Flap endonuclease GEN 1</fullName>
    </submittedName>
</protein>
<dbReference type="Pfam" id="PF00867">
    <property type="entry name" value="XPG_I"/>
    <property type="match status" value="1"/>
</dbReference>
<evidence type="ECO:0000259" key="2">
    <source>
        <dbReference type="SMART" id="SM00484"/>
    </source>
</evidence>
<evidence type="ECO:0000256" key="1">
    <source>
        <dbReference type="SAM" id="MobiDB-lite"/>
    </source>
</evidence>
<dbReference type="Gene3D" id="1.10.150.20">
    <property type="entry name" value="5' to 3' exonuclease, C-terminal subdomain"/>
    <property type="match status" value="1"/>
</dbReference>
<reference evidence="3 4" key="1">
    <citation type="submission" date="2024-11" db="EMBL/GenBank/DDBJ databases">
        <title>Adaptive evolution of stress response genes in parasites aligns with host niche diversity.</title>
        <authorList>
            <person name="Hahn C."/>
            <person name="Resl P."/>
        </authorList>
    </citation>
    <scope>NUCLEOTIDE SEQUENCE [LARGE SCALE GENOMIC DNA]</scope>
    <source>
        <strain evidence="3">EGGRZ-B1_66</strain>
        <tissue evidence="3">Body</tissue>
    </source>
</reference>
<organism evidence="3 4">
    <name type="scientific">Cichlidogyrus casuarinus</name>
    <dbReference type="NCBI Taxonomy" id="1844966"/>
    <lineage>
        <taxon>Eukaryota</taxon>
        <taxon>Metazoa</taxon>
        <taxon>Spiralia</taxon>
        <taxon>Lophotrochozoa</taxon>
        <taxon>Platyhelminthes</taxon>
        <taxon>Monogenea</taxon>
        <taxon>Monopisthocotylea</taxon>
        <taxon>Dactylogyridea</taxon>
        <taxon>Ancyrocephalidae</taxon>
        <taxon>Cichlidogyrus</taxon>
    </lineage>
</organism>
<comment type="caution">
    <text evidence="3">The sequence shown here is derived from an EMBL/GenBank/DDBJ whole genome shotgun (WGS) entry which is preliminary data.</text>
</comment>
<dbReference type="EMBL" id="JBJKFK010000438">
    <property type="protein sequence ID" value="KAL3317059.1"/>
    <property type="molecule type" value="Genomic_DNA"/>
</dbReference>
<keyword evidence="3" id="KW-0540">Nuclease</keyword>
<dbReference type="PANTHER" id="PTHR11081">
    <property type="entry name" value="FLAP ENDONUCLEASE FAMILY MEMBER"/>
    <property type="match status" value="1"/>
</dbReference>
<feature type="non-terminal residue" evidence="3">
    <location>
        <position position="1"/>
    </location>
</feature>
<keyword evidence="3" id="KW-0255">Endonuclease</keyword>
<dbReference type="InterPro" id="IPR006084">
    <property type="entry name" value="XPG/Rad2"/>
</dbReference>
<dbReference type="GO" id="GO:0004519">
    <property type="term" value="F:endonuclease activity"/>
    <property type="evidence" value="ECO:0007669"/>
    <property type="project" value="UniProtKB-KW"/>
</dbReference>
<accession>A0ABD2QC23</accession>
<evidence type="ECO:0000313" key="4">
    <source>
        <dbReference type="Proteomes" id="UP001626550"/>
    </source>
</evidence>
<dbReference type="AlphaFoldDB" id="A0ABD2QC23"/>
<keyword evidence="4" id="KW-1185">Reference proteome</keyword>
<dbReference type="InterPro" id="IPR006086">
    <property type="entry name" value="XPG-I_dom"/>
</dbReference>